<dbReference type="InterPro" id="IPR052021">
    <property type="entry name" value="Type-I_RS_S_subunit"/>
</dbReference>
<dbReference type="REBASE" id="209962">
    <property type="entry name" value="S.Psy74ORF9420P"/>
</dbReference>
<dbReference type="PANTHER" id="PTHR30408">
    <property type="entry name" value="TYPE-1 RESTRICTION ENZYME ECOKI SPECIFICITY PROTEIN"/>
    <property type="match status" value="1"/>
</dbReference>
<sequence length="331" mass="37628">MTREAPVGEVGRCTFDENQNIFLGQRLFQYRPDPELLDWNYLAYVLQSPLVQSKLHGMSFGATVAHIKVGDAENLEIPCPSLDVQKSIGCLLATYDDLIEANSRRICLLEESARLLYREWFINLRFPGYELASWQDGIPDGWDRKPVSELIEINPKTPFERDRSYPFLPMQALSESSMIINEPEERVIAGGAKFQNLDTLLARITPCLENGKTGFVQFLSEDSPVGSGSTEFIVMRSKAVSPFWVYCLARDDGFREHAIRSMAGSDGRQRVNSKCFDTYMTWQPPLFVLNAFDQLMQPVFAQVELLNRQNKVLKNTRDELLPRLMSGAIQA</sequence>
<evidence type="ECO:0000313" key="6">
    <source>
        <dbReference type="Proteomes" id="UP000195128"/>
    </source>
</evidence>
<dbReference type="CDD" id="cd17260">
    <property type="entry name" value="RMtype1_S_EcoEI-TRD1-CR1_like"/>
    <property type="match status" value="1"/>
</dbReference>
<organism evidence="5 6">
    <name type="scientific">Pseudomonas syringae</name>
    <dbReference type="NCBI Taxonomy" id="317"/>
    <lineage>
        <taxon>Bacteria</taxon>
        <taxon>Pseudomonadati</taxon>
        <taxon>Pseudomonadota</taxon>
        <taxon>Gammaproteobacteria</taxon>
        <taxon>Pseudomonadales</taxon>
        <taxon>Pseudomonadaceae</taxon>
        <taxon>Pseudomonas</taxon>
    </lineage>
</organism>
<proteinExistence type="inferred from homology"/>
<dbReference type="InterPro" id="IPR000055">
    <property type="entry name" value="Restrct_endonuc_typeI_TRD"/>
</dbReference>
<comment type="caution">
    <text evidence="5">The sequence shown here is derived from an EMBL/GenBank/DDBJ whole genome shotgun (WGS) entry which is preliminary data.</text>
</comment>
<dbReference type="EMBL" id="MTSA01000006">
    <property type="protein sequence ID" value="OUM07803.1"/>
    <property type="molecule type" value="Genomic_DNA"/>
</dbReference>
<evidence type="ECO:0000256" key="3">
    <source>
        <dbReference type="ARBA" id="ARBA00023125"/>
    </source>
</evidence>
<feature type="domain" description="Type I restriction modification DNA specificity" evidence="4">
    <location>
        <begin position="15"/>
        <end position="106"/>
    </location>
</feature>
<dbReference type="AlphaFoldDB" id="A0A244ETF2"/>
<evidence type="ECO:0000256" key="2">
    <source>
        <dbReference type="ARBA" id="ARBA00022747"/>
    </source>
</evidence>
<comment type="similarity">
    <text evidence="1">Belongs to the type-I restriction system S methylase family.</text>
</comment>
<dbReference type="InterPro" id="IPR044946">
    <property type="entry name" value="Restrct_endonuc_typeI_TRD_sf"/>
</dbReference>
<dbReference type="GO" id="GO:0003677">
    <property type="term" value="F:DNA binding"/>
    <property type="evidence" value="ECO:0007669"/>
    <property type="project" value="UniProtKB-KW"/>
</dbReference>
<dbReference type="Gene3D" id="3.90.220.20">
    <property type="entry name" value="DNA methylase specificity domains"/>
    <property type="match status" value="2"/>
</dbReference>
<dbReference type="PANTHER" id="PTHR30408:SF13">
    <property type="entry name" value="TYPE I RESTRICTION ENZYME HINDI SPECIFICITY SUBUNIT"/>
    <property type="match status" value="1"/>
</dbReference>
<reference evidence="5 6" key="1">
    <citation type="submission" date="2017-01" db="EMBL/GenBank/DDBJ databases">
        <authorList>
            <person name="Mah S.A."/>
            <person name="Swanson W.J."/>
            <person name="Moy G.W."/>
            <person name="Vacquier V.D."/>
        </authorList>
    </citation>
    <scope>NUCLEOTIDE SEQUENCE [LARGE SCALE GENOMIC DNA]</scope>
    <source>
        <strain evidence="5">PDD-32b-74</strain>
    </source>
</reference>
<name>A0A244ETF2_PSESX</name>
<evidence type="ECO:0000259" key="4">
    <source>
        <dbReference type="Pfam" id="PF01420"/>
    </source>
</evidence>
<dbReference type="GO" id="GO:0009307">
    <property type="term" value="P:DNA restriction-modification system"/>
    <property type="evidence" value="ECO:0007669"/>
    <property type="project" value="UniProtKB-KW"/>
</dbReference>
<dbReference type="Proteomes" id="UP000195128">
    <property type="component" value="Unassembled WGS sequence"/>
</dbReference>
<keyword evidence="2" id="KW-0680">Restriction system</keyword>
<evidence type="ECO:0000313" key="5">
    <source>
        <dbReference type="EMBL" id="OUM07803.1"/>
    </source>
</evidence>
<evidence type="ECO:0000256" key="1">
    <source>
        <dbReference type="ARBA" id="ARBA00010923"/>
    </source>
</evidence>
<gene>
    <name evidence="5" type="ORF">BW686_09425</name>
</gene>
<dbReference type="SUPFAM" id="SSF116734">
    <property type="entry name" value="DNA methylase specificity domain"/>
    <property type="match status" value="2"/>
</dbReference>
<protein>
    <recommendedName>
        <fullName evidence="4">Type I restriction modification DNA specificity domain-containing protein</fullName>
    </recommendedName>
</protein>
<dbReference type="Pfam" id="PF01420">
    <property type="entry name" value="Methylase_S"/>
    <property type="match status" value="1"/>
</dbReference>
<accession>A0A244ETF2</accession>
<keyword evidence="3" id="KW-0238">DNA-binding</keyword>